<evidence type="ECO:0000313" key="2">
    <source>
        <dbReference type="EMBL" id="CAH1111044.1"/>
    </source>
</evidence>
<accession>A0A9P0CZC3</accession>
<dbReference type="InterPro" id="IPR028271">
    <property type="entry name" value="RAMAC"/>
</dbReference>
<dbReference type="GO" id="GO:0003723">
    <property type="term" value="F:RNA binding"/>
    <property type="evidence" value="ECO:0007669"/>
    <property type="project" value="InterPro"/>
</dbReference>
<dbReference type="Proteomes" id="UP001153636">
    <property type="component" value="Chromosome 5"/>
</dbReference>
<organism evidence="2 3">
    <name type="scientific">Psylliodes chrysocephalus</name>
    <dbReference type="NCBI Taxonomy" id="3402493"/>
    <lineage>
        <taxon>Eukaryota</taxon>
        <taxon>Metazoa</taxon>
        <taxon>Ecdysozoa</taxon>
        <taxon>Arthropoda</taxon>
        <taxon>Hexapoda</taxon>
        <taxon>Insecta</taxon>
        <taxon>Pterygota</taxon>
        <taxon>Neoptera</taxon>
        <taxon>Endopterygota</taxon>
        <taxon>Coleoptera</taxon>
        <taxon>Polyphaga</taxon>
        <taxon>Cucujiformia</taxon>
        <taxon>Chrysomeloidea</taxon>
        <taxon>Chrysomelidae</taxon>
        <taxon>Galerucinae</taxon>
        <taxon>Alticini</taxon>
        <taxon>Psylliodes</taxon>
    </lineage>
</organism>
<protein>
    <submittedName>
        <fullName evidence="2">Uncharacterized protein</fullName>
    </submittedName>
</protein>
<dbReference type="Pfam" id="PF15320">
    <property type="entry name" value="RAM"/>
    <property type="match status" value="1"/>
</dbReference>
<dbReference type="AlphaFoldDB" id="A0A9P0CZC3"/>
<keyword evidence="3" id="KW-1185">Reference proteome</keyword>
<sequence>MWRIIYRWLVNSFQKFVSYSLYLTGFSISKYLKMTGLTKDQEAFLEECNLEFFERFTDSDLEFKRVFDSEIPPPPIVTPWYGKQRFNNRDRDRPGGSYNNFRNYGREDREEQSSNYYGDRDRGYHNKERHFRPY</sequence>
<gene>
    <name evidence="2" type="ORF">PSYICH_LOCUS11635</name>
</gene>
<dbReference type="GO" id="GO:0031533">
    <property type="term" value="C:mRNA capping enzyme complex"/>
    <property type="evidence" value="ECO:0007669"/>
    <property type="project" value="InterPro"/>
</dbReference>
<feature type="region of interest" description="Disordered" evidence="1">
    <location>
        <begin position="80"/>
        <end position="134"/>
    </location>
</feature>
<feature type="compositionally biased region" description="Basic and acidic residues" evidence="1">
    <location>
        <begin position="104"/>
        <end position="126"/>
    </location>
</feature>
<evidence type="ECO:0000313" key="3">
    <source>
        <dbReference type="Proteomes" id="UP001153636"/>
    </source>
</evidence>
<proteinExistence type="predicted"/>
<dbReference type="EMBL" id="OV651817">
    <property type="protein sequence ID" value="CAH1111044.1"/>
    <property type="molecule type" value="Genomic_DNA"/>
</dbReference>
<dbReference type="GO" id="GO:0106005">
    <property type="term" value="P:RNA 5'-cap (guanine-N7)-methylation"/>
    <property type="evidence" value="ECO:0007669"/>
    <property type="project" value="InterPro"/>
</dbReference>
<name>A0A9P0CZC3_9CUCU</name>
<dbReference type="OrthoDB" id="5875297at2759"/>
<reference evidence="2" key="1">
    <citation type="submission" date="2022-01" db="EMBL/GenBank/DDBJ databases">
        <authorList>
            <person name="King R."/>
        </authorList>
    </citation>
    <scope>NUCLEOTIDE SEQUENCE</scope>
</reference>
<evidence type="ECO:0000256" key="1">
    <source>
        <dbReference type="SAM" id="MobiDB-lite"/>
    </source>
</evidence>